<gene>
    <name evidence="2" type="primary">Prrc1</name>
    <name evidence="2" type="ORF">g.20555</name>
</gene>
<feature type="compositionally biased region" description="Polar residues" evidence="1">
    <location>
        <begin position="1"/>
        <end position="12"/>
    </location>
</feature>
<accession>A0A6G1S725</accession>
<feature type="region of interest" description="Disordered" evidence="1">
    <location>
        <begin position="1"/>
        <end position="64"/>
    </location>
</feature>
<reference evidence="2" key="1">
    <citation type="submission" date="2018-10" db="EMBL/GenBank/DDBJ databases">
        <title>Transcriptome assembly of Aceria tosichella (Wheat curl mite) Type 2.</title>
        <authorList>
            <person name="Scully E.D."/>
            <person name="Geib S.M."/>
            <person name="Palmer N.A."/>
            <person name="Gupta A.K."/>
            <person name="Sarath G."/>
            <person name="Tatineni S."/>
        </authorList>
    </citation>
    <scope>NUCLEOTIDE SEQUENCE</scope>
    <source>
        <strain evidence="2">LincolnNE</strain>
    </source>
</reference>
<dbReference type="PANTHER" id="PTHR23276">
    <property type="entry name" value="PROTEIN PRRC1"/>
    <property type="match status" value="1"/>
</dbReference>
<evidence type="ECO:0000313" key="2">
    <source>
        <dbReference type="EMBL" id="MDE46021.1"/>
    </source>
</evidence>
<dbReference type="EMBL" id="GGYP01001250">
    <property type="protein sequence ID" value="MDE46021.1"/>
    <property type="molecule type" value="Transcribed_RNA"/>
</dbReference>
<feature type="compositionally biased region" description="Low complexity" evidence="1">
    <location>
        <begin position="13"/>
        <end position="45"/>
    </location>
</feature>
<organism evidence="2">
    <name type="scientific">Aceria tosichella</name>
    <name type="common">wheat curl mite</name>
    <dbReference type="NCBI Taxonomy" id="561515"/>
    <lineage>
        <taxon>Eukaryota</taxon>
        <taxon>Metazoa</taxon>
        <taxon>Ecdysozoa</taxon>
        <taxon>Arthropoda</taxon>
        <taxon>Chelicerata</taxon>
        <taxon>Arachnida</taxon>
        <taxon>Acari</taxon>
        <taxon>Acariformes</taxon>
        <taxon>Trombidiformes</taxon>
        <taxon>Prostigmata</taxon>
        <taxon>Eupodina</taxon>
        <taxon>Eriophyoidea</taxon>
        <taxon>Eriophyidae</taxon>
        <taxon>Eriophyinae</taxon>
        <taxon>Aceriini</taxon>
        <taxon>Aceria</taxon>
    </lineage>
</organism>
<dbReference type="GO" id="GO:0034237">
    <property type="term" value="F:protein kinase A regulatory subunit binding"/>
    <property type="evidence" value="ECO:0007669"/>
    <property type="project" value="TreeGrafter"/>
</dbReference>
<sequence>MDQQVVISETGEQQTMAQNNQQQQTVVASHSSQQDALQSQQQLSQTIPSMQSQMQLNETSSVHDVETIQSVTSQPLDNTTTPQQNVTVQIPIQQPSPQQPQVQSYPPPIKPLLEGEPNTGLPAFNNGQNQSAQQDVVTLSPQKSAITKVTLSDELNIFYWTKTKEIINQIAEEAKSSVVSVITTLDPGMKEYLYSGGNVNIIVISETECLVSPIRDSFQSAFGRATVNPASYDPPNRIIDYPVRLACGFQGAITVAQEKIKKLRQDTSSVPQNQVIVVVQPTLVPLSNTTEISETDDNSNDLTSSWFSTYCILIEDPVLNVMMKCFSQFIPVDLDVVKSAREVKFPDNFLDTRLGFAASLDELMSYKMNIDPMGGFGDENGCFWIRKWAGISESQIIQQLSLTLANSYRRKCDDSVRIDTIS</sequence>
<proteinExistence type="predicted"/>
<protein>
    <submittedName>
        <fullName evidence="2">Protein PRRC1</fullName>
    </submittedName>
</protein>
<feature type="compositionally biased region" description="Polar residues" evidence="1">
    <location>
        <begin position="46"/>
        <end position="60"/>
    </location>
</feature>
<dbReference type="AlphaFoldDB" id="A0A6G1S725"/>
<dbReference type="InterPro" id="IPR026534">
    <property type="entry name" value="PRRC1"/>
</dbReference>
<name>A0A6G1S725_9ACAR</name>
<dbReference type="GO" id="GO:0005737">
    <property type="term" value="C:cytoplasm"/>
    <property type="evidence" value="ECO:0007669"/>
    <property type="project" value="TreeGrafter"/>
</dbReference>
<evidence type="ECO:0000256" key="1">
    <source>
        <dbReference type="SAM" id="MobiDB-lite"/>
    </source>
</evidence>
<dbReference type="PANTHER" id="PTHR23276:SF2">
    <property type="entry name" value="PROTEIN PRRC1"/>
    <property type="match status" value="1"/>
</dbReference>